<keyword evidence="2" id="KW-1185">Reference proteome</keyword>
<evidence type="ECO:0000313" key="2">
    <source>
        <dbReference type="Proteomes" id="UP001652741"/>
    </source>
</evidence>
<dbReference type="RefSeq" id="XP_013989677.1">
    <property type="nucleotide sequence ID" value="XM_014134202.1"/>
</dbReference>
<protein>
    <submittedName>
        <fullName evidence="3 4">E3 ubiquitin-protein ligase UBR4-like</fullName>
    </submittedName>
</protein>
<evidence type="ECO:0000313" key="3">
    <source>
        <dbReference type="RefSeq" id="XP_013989677.1"/>
    </source>
</evidence>
<dbReference type="GeneID" id="106566298"/>
<dbReference type="KEGG" id="sasa:106566298"/>
<evidence type="ECO:0000313" key="4">
    <source>
        <dbReference type="RefSeq" id="XP_045569370.1"/>
    </source>
</evidence>
<dbReference type="RefSeq" id="XP_045569370.1">
    <property type="nucleotide sequence ID" value="XM_045713414.1"/>
</dbReference>
<proteinExistence type="predicted"/>
<organism evidence="2 3">
    <name type="scientific">Salmo salar</name>
    <name type="common">Atlantic salmon</name>
    <dbReference type="NCBI Taxonomy" id="8030"/>
    <lineage>
        <taxon>Eukaryota</taxon>
        <taxon>Metazoa</taxon>
        <taxon>Chordata</taxon>
        <taxon>Craniata</taxon>
        <taxon>Vertebrata</taxon>
        <taxon>Euteleostomi</taxon>
        <taxon>Actinopterygii</taxon>
        <taxon>Neopterygii</taxon>
        <taxon>Teleostei</taxon>
        <taxon>Protacanthopterygii</taxon>
        <taxon>Salmoniformes</taxon>
        <taxon>Salmonidae</taxon>
        <taxon>Salmoninae</taxon>
        <taxon>Salmo</taxon>
    </lineage>
</organism>
<dbReference type="Pfam" id="PF19423">
    <property type="entry name" value="E3_UBR4_N"/>
    <property type="match status" value="1"/>
</dbReference>
<evidence type="ECO:0000259" key="1">
    <source>
        <dbReference type="Pfam" id="PF19423"/>
    </source>
</evidence>
<dbReference type="AlphaFoldDB" id="A0A1S3LFE9"/>
<sequence>MENPDEACAVSQKHLILLIKGLCTGCSRLDRTKIITFTAMMKSAKLPQTVKTLSDLEDQKEVPSPVNPELRHKEVRMNFFNQLTSVFNPDLTVLASPSGHTQVEIEDQTTDQTFQAKMKTRPRTWPVSRNWAGQRNRCVSA</sequence>
<dbReference type="InterPro" id="IPR045841">
    <property type="entry name" value="E3_UBR4_N"/>
</dbReference>
<dbReference type="Proteomes" id="UP001652741">
    <property type="component" value="Chromosome ssa13"/>
</dbReference>
<accession>A0A1S3LFE9</accession>
<name>A0A1S3LFE9_SALSA</name>
<gene>
    <name evidence="3" type="primary">LOC106566298</name>
    <name evidence="4" type="synonym">LOC123738351</name>
</gene>
<feature type="domain" description="E3 ubiquitin-protein ligase UBR4 N-terminal" evidence="1">
    <location>
        <begin position="1"/>
        <end position="119"/>
    </location>
</feature>
<reference evidence="3" key="1">
    <citation type="submission" date="2025-04" db="UniProtKB">
        <authorList>
            <consortium name="RefSeq"/>
        </authorList>
    </citation>
    <scope>IDENTIFICATION</scope>
    <source>
        <tissue evidence="3">Muscle</tissue>
    </source>
</reference>